<dbReference type="InterPro" id="IPR013087">
    <property type="entry name" value="Znf_C2H2_type"/>
</dbReference>
<dbReference type="Proteomes" id="UP000326759">
    <property type="component" value="Unassembled WGS sequence"/>
</dbReference>
<dbReference type="Gene3D" id="2.30.30.140">
    <property type="match status" value="2"/>
</dbReference>
<accession>A0A5N5TFF4</accession>
<feature type="compositionally biased region" description="Acidic residues" evidence="1">
    <location>
        <begin position="716"/>
        <end position="734"/>
    </location>
</feature>
<feature type="compositionally biased region" description="Low complexity" evidence="1">
    <location>
        <begin position="439"/>
        <end position="454"/>
    </location>
</feature>
<feature type="domain" description="C2H2-type" evidence="2">
    <location>
        <begin position="198"/>
        <end position="218"/>
    </location>
</feature>
<evidence type="ECO:0000256" key="1">
    <source>
        <dbReference type="SAM" id="MobiDB-lite"/>
    </source>
</evidence>
<protein>
    <recommendedName>
        <fullName evidence="2">C2H2-type domain-containing protein</fullName>
    </recommendedName>
</protein>
<feature type="compositionally biased region" description="Basic and acidic residues" evidence="1">
    <location>
        <begin position="407"/>
        <end position="424"/>
    </location>
</feature>
<feature type="compositionally biased region" description="Acidic residues" evidence="1">
    <location>
        <begin position="757"/>
        <end position="767"/>
    </location>
</feature>
<keyword evidence="4" id="KW-1185">Reference proteome</keyword>
<feature type="compositionally biased region" description="Polar residues" evidence="1">
    <location>
        <begin position="648"/>
        <end position="672"/>
    </location>
</feature>
<proteinExistence type="predicted"/>
<sequence length="1110" mass="125412">MTTNFEIGSIVWVRLSQKWWPGRVTSLEECPIQYVNTLKKEPLAIVRFFNESEFHDVTKPEHILPYSCSRKNDIIKKGLNAVKYDSALSEKFEADIAMAEKLTGGNMEIIKELKEDSAKRRIIDYSDLGFGTPKPKRLSKDQSLQKKGFTDIGEAIQYKKGFSPVAANIIEHKVKIMEQPKPKAIEDQMKNASNWYKCYVCGFTCGRLNVIIWHNKVHLNKVENYDSDIRIPGRRRRKYKTKKNKVKKLKTEDSVDHSQTNGHASPKGELQEASQLLLDWNDDDEEEEQENESVKEKVVIADSKDVPVNGINNEDDNDSDEEEDDSGEDDYDESFPNRGQRHPMPKQVDINSAFDALLADSSPLHRGNQNSSYVNNDSDSEVSDWEKYYAKEDEDELESEESAESDSDSKEVSEKNAENGHSSKLDLVSSSKRNKRSASEISSDSSKSSSSNGSNNRHRKDHGSKSKLTKVVKNEETKKKSVVNSSSSSENYKKGKGGKTKGKSHLPHSHSTSESTEKASSPSSPGPSISKSSSPQPERNSRDNTEDHSTHSSSSSTSSGPAYMLVAVDAHGNNVPMPVLSEGGNHLVAVEASMEDGTTRTLYIDPAHLGPNVDLNNLMLHIDNSGQETVIIPTSTTDGEIISSTLVEQPVQDSESSSPVEENAQRRPSQTCEDVAMNEETKEATVSEKMEKYKKEGNENDAGDEKENKEIKNEEVDNNADSEMIEDPEEESLVDQEKKSEDDPDLKEQLENPQSEEAIEDDEEFDELPDLTVNVSRDKIFSPNDIVWVLTHGLWWPSFVLKIYSKESKASILYINCQQKTPIKVNLSRLKLFSYIDYIDIFESQENKAVGLTEAMEMAKHFRELKIKNALDYTPKEFFSLPVSEQRSVIDAKTLEMREIELAKKSVPEHPPSPENKNFPPMSPLTLHDSRSEDCSPKSPSTPQISEDCLSERDLIKLASATKARRSSNERFVKFIKSEPCLEHLRNVCSGSFSSERHNYFKVNYRYPEFLISFSGAYNTGSDFFGEEDEEQASEVMSYLFNKFETEKIVIDLDSSERKLYTSTVLYPEAIKQSLRIAGKFHEDELESILENGPYQTRTELKAKRLEYPW</sequence>
<feature type="compositionally biased region" description="Low complexity" evidence="1">
    <location>
        <begin position="509"/>
        <end position="537"/>
    </location>
</feature>
<feature type="compositionally biased region" description="Basic and acidic residues" evidence="1">
    <location>
        <begin position="539"/>
        <end position="550"/>
    </location>
</feature>
<dbReference type="Pfam" id="PF00855">
    <property type="entry name" value="PWWP"/>
    <property type="match status" value="1"/>
</dbReference>
<feature type="compositionally biased region" description="Basic residues" evidence="1">
    <location>
        <begin position="236"/>
        <end position="248"/>
    </location>
</feature>
<feature type="region of interest" description="Disordered" evidence="1">
    <location>
        <begin position="648"/>
        <end position="767"/>
    </location>
</feature>
<reference evidence="3 4" key="1">
    <citation type="journal article" date="2019" name="PLoS Biol.">
        <title>Sex chromosomes control vertical transmission of feminizing Wolbachia symbionts in an isopod.</title>
        <authorList>
            <person name="Becking T."/>
            <person name="Chebbi M.A."/>
            <person name="Giraud I."/>
            <person name="Moumen B."/>
            <person name="Laverre T."/>
            <person name="Caubet Y."/>
            <person name="Peccoud J."/>
            <person name="Gilbert C."/>
            <person name="Cordaux R."/>
        </authorList>
    </citation>
    <scope>NUCLEOTIDE SEQUENCE [LARGE SCALE GENOMIC DNA]</scope>
    <source>
        <strain evidence="3">ANa2</strain>
        <tissue evidence="3">Whole body excluding digestive tract and cuticle</tissue>
    </source>
</reference>
<dbReference type="EMBL" id="SEYY01004273">
    <property type="protein sequence ID" value="KAB7503865.1"/>
    <property type="molecule type" value="Genomic_DNA"/>
</dbReference>
<feature type="compositionally biased region" description="Basic and acidic residues" evidence="1">
    <location>
        <begin position="735"/>
        <end position="750"/>
    </location>
</feature>
<dbReference type="OrthoDB" id="6381815at2759"/>
<evidence type="ECO:0000313" key="3">
    <source>
        <dbReference type="EMBL" id="KAB7503865.1"/>
    </source>
</evidence>
<feature type="compositionally biased region" description="Basic residues" evidence="1">
    <location>
        <begin position="494"/>
        <end position="508"/>
    </location>
</feature>
<dbReference type="InterPro" id="IPR000313">
    <property type="entry name" value="PWWP_dom"/>
</dbReference>
<feature type="region of interest" description="Disordered" evidence="1">
    <location>
        <begin position="283"/>
        <end position="561"/>
    </location>
</feature>
<dbReference type="PROSITE" id="PS00028">
    <property type="entry name" value="ZINC_FINGER_C2H2_1"/>
    <property type="match status" value="1"/>
</dbReference>
<evidence type="ECO:0000313" key="4">
    <source>
        <dbReference type="Proteomes" id="UP000326759"/>
    </source>
</evidence>
<dbReference type="AlphaFoldDB" id="A0A5N5TFF4"/>
<feature type="region of interest" description="Disordered" evidence="1">
    <location>
        <begin position="904"/>
        <end position="946"/>
    </location>
</feature>
<organism evidence="3 4">
    <name type="scientific">Armadillidium nasatum</name>
    <dbReference type="NCBI Taxonomy" id="96803"/>
    <lineage>
        <taxon>Eukaryota</taxon>
        <taxon>Metazoa</taxon>
        <taxon>Ecdysozoa</taxon>
        <taxon>Arthropoda</taxon>
        <taxon>Crustacea</taxon>
        <taxon>Multicrustacea</taxon>
        <taxon>Malacostraca</taxon>
        <taxon>Eumalacostraca</taxon>
        <taxon>Peracarida</taxon>
        <taxon>Isopoda</taxon>
        <taxon>Oniscidea</taxon>
        <taxon>Crinocheta</taxon>
        <taxon>Armadillidiidae</taxon>
        <taxon>Armadillidium</taxon>
    </lineage>
</organism>
<feature type="compositionally biased region" description="Basic and acidic residues" evidence="1">
    <location>
        <begin position="679"/>
        <end position="715"/>
    </location>
</feature>
<feature type="region of interest" description="Disordered" evidence="1">
    <location>
        <begin position="236"/>
        <end position="269"/>
    </location>
</feature>
<feature type="compositionally biased region" description="Basic residues" evidence="1">
    <location>
        <begin position="456"/>
        <end position="470"/>
    </location>
</feature>
<comment type="caution">
    <text evidence="3">The sequence shown here is derived from an EMBL/GenBank/DDBJ whole genome shotgun (WGS) entry which is preliminary data.</text>
</comment>
<feature type="compositionally biased region" description="Basic and acidic residues" evidence="1">
    <location>
        <begin position="292"/>
        <end position="305"/>
    </location>
</feature>
<feature type="compositionally biased region" description="Acidic residues" evidence="1">
    <location>
        <begin position="313"/>
        <end position="333"/>
    </location>
</feature>
<dbReference type="SUPFAM" id="SSF63748">
    <property type="entry name" value="Tudor/PWWP/MBT"/>
    <property type="match status" value="1"/>
</dbReference>
<feature type="non-terminal residue" evidence="3">
    <location>
        <position position="1110"/>
    </location>
</feature>
<name>A0A5N5TFF4_9CRUS</name>
<feature type="compositionally biased region" description="Acidic residues" evidence="1">
    <location>
        <begin position="392"/>
        <end position="406"/>
    </location>
</feature>
<feature type="compositionally biased region" description="Polar residues" evidence="1">
    <location>
        <begin position="367"/>
        <end position="377"/>
    </location>
</feature>
<gene>
    <name evidence="3" type="ORF">Anas_11599</name>
</gene>
<evidence type="ECO:0000259" key="2">
    <source>
        <dbReference type="PROSITE" id="PS00028"/>
    </source>
</evidence>
<dbReference type="CDD" id="cd05162">
    <property type="entry name" value="PWWP"/>
    <property type="match status" value="1"/>
</dbReference>